<evidence type="ECO:0000256" key="1">
    <source>
        <dbReference type="ARBA" id="ARBA00022692"/>
    </source>
</evidence>
<evidence type="ECO:0000313" key="5">
    <source>
        <dbReference type="EMBL" id="WCT79811.1"/>
    </source>
</evidence>
<sequence length="393" mass="39928">MDHVSTIEGQARLGHHAERLSTAGLISAIVIGFVGALFVYATPGILGLIAAQSGVDDEHLGYIASWNLNAMAVAIAISTLLLTRLSWRLAMVLALLLIAGGDMATGLSHSYVAMAGARAITGLGEGMAIGFSFAALGRARNPDRAFAWYLVVSGIAAAVLLFALPALQARYAPSAIFMASVALTAVTALGIVAFPDGQSDEAHFDLSGRVDWRKTLFGLTAVLFVFFAISAVWSYAERIGHASGLGAQTVANGLSLGMVGGILGALAAAALPQGWGRVGPILIGGVIAIAGFELLNGHVGASAFELGNFLIWGGWNFAQPLLSGLCADADSRGRVVCAMGAVQTFGMGLGPAVAAPTVAGGSFGVAITLASVTMLMGIGCVAAEQMLGRGSKA</sequence>
<feature type="transmembrane region" description="Helical" evidence="4">
    <location>
        <begin position="20"/>
        <end position="40"/>
    </location>
</feature>
<organism evidence="5 6">
    <name type="scientific">Novosphingobium humi</name>
    <dbReference type="NCBI Taxonomy" id="2282397"/>
    <lineage>
        <taxon>Bacteria</taxon>
        <taxon>Pseudomonadati</taxon>
        <taxon>Pseudomonadota</taxon>
        <taxon>Alphaproteobacteria</taxon>
        <taxon>Sphingomonadales</taxon>
        <taxon>Sphingomonadaceae</taxon>
        <taxon>Novosphingobium</taxon>
    </lineage>
</organism>
<dbReference type="Pfam" id="PF07690">
    <property type="entry name" value="MFS_1"/>
    <property type="match status" value="1"/>
</dbReference>
<geneLocation type="plasmid" evidence="5 6">
    <name>unnamed1</name>
</geneLocation>
<feature type="transmembrane region" description="Helical" evidence="4">
    <location>
        <begin position="175"/>
        <end position="194"/>
    </location>
</feature>
<feature type="transmembrane region" description="Helical" evidence="4">
    <location>
        <begin position="361"/>
        <end position="383"/>
    </location>
</feature>
<feature type="transmembrane region" description="Helical" evidence="4">
    <location>
        <begin position="60"/>
        <end position="82"/>
    </location>
</feature>
<feature type="transmembrane region" description="Helical" evidence="4">
    <location>
        <begin position="148"/>
        <end position="169"/>
    </location>
</feature>
<reference evidence="5 6" key="1">
    <citation type="submission" date="2023-02" db="EMBL/GenBank/DDBJ databases">
        <title>Genome sequence of Novosphingobium humi KACC 19094.</title>
        <authorList>
            <person name="Kim S."/>
            <person name="Heo J."/>
            <person name="Kwon S.-W."/>
        </authorList>
    </citation>
    <scope>NUCLEOTIDE SEQUENCE [LARGE SCALE GENOMIC DNA]</scope>
    <source>
        <strain evidence="5 6">KACC 19094</strain>
        <plasmid evidence="5 6">unnamed1</plasmid>
    </source>
</reference>
<keyword evidence="1 4" id="KW-0812">Transmembrane</keyword>
<keyword evidence="6" id="KW-1185">Reference proteome</keyword>
<dbReference type="Gene3D" id="1.20.1250.20">
    <property type="entry name" value="MFS general substrate transporter like domains"/>
    <property type="match status" value="1"/>
</dbReference>
<evidence type="ECO:0000256" key="3">
    <source>
        <dbReference type="ARBA" id="ARBA00023136"/>
    </source>
</evidence>
<feature type="transmembrane region" description="Helical" evidence="4">
    <location>
        <begin position="278"/>
        <end position="297"/>
    </location>
</feature>
<keyword evidence="3 4" id="KW-0472">Membrane</keyword>
<feature type="transmembrane region" description="Helical" evidence="4">
    <location>
        <begin position="215"/>
        <end position="233"/>
    </location>
</feature>
<keyword evidence="5" id="KW-0614">Plasmid</keyword>
<dbReference type="SUPFAM" id="SSF103473">
    <property type="entry name" value="MFS general substrate transporter"/>
    <property type="match status" value="1"/>
</dbReference>
<accession>A0ABY7U4R4</accession>
<dbReference type="RefSeq" id="WP_273620082.1">
    <property type="nucleotide sequence ID" value="NZ_CP103869.1"/>
</dbReference>
<dbReference type="EMBL" id="CP117418">
    <property type="protein sequence ID" value="WCT79811.1"/>
    <property type="molecule type" value="Genomic_DNA"/>
</dbReference>
<gene>
    <name evidence="5" type="ORF">PQ457_17240</name>
</gene>
<name>A0ABY7U4R4_9SPHN</name>
<evidence type="ECO:0000256" key="4">
    <source>
        <dbReference type="SAM" id="Phobius"/>
    </source>
</evidence>
<dbReference type="InterPro" id="IPR011701">
    <property type="entry name" value="MFS"/>
</dbReference>
<feature type="transmembrane region" description="Helical" evidence="4">
    <location>
        <begin position="253"/>
        <end position="271"/>
    </location>
</feature>
<feature type="transmembrane region" description="Helical" evidence="4">
    <location>
        <begin position="115"/>
        <end position="136"/>
    </location>
</feature>
<dbReference type="Proteomes" id="UP001218231">
    <property type="component" value="Plasmid unnamed1"/>
</dbReference>
<protein>
    <submittedName>
        <fullName evidence="5">MFS transporter</fullName>
    </submittedName>
</protein>
<proteinExistence type="predicted"/>
<feature type="transmembrane region" description="Helical" evidence="4">
    <location>
        <begin position="89"/>
        <end position="109"/>
    </location>
</feature>
<keyword evidence="2 4" id="KW-1133">Transmembrane helix</keyword>
<evidence type="ECO:0000256" key="2">
    <source>
        <dbReference type="ARBA" id="ARBA00022989"/>
    </source>
</evidence>
<evidence type="ECO:0000313" key="6">
    <source>
        <dbReference type="Proteomes" id="UP001218231"/>
    </source>
</evidence>
<dbReference type="InterPro" id="IPR036259">
    <property type="entry name" value="MFS_trans_sf"/>
</dbReference>